<dbReference type="EMBL" id="BMIK01000025">
    <property type="protein sequence ID" value="GGC46526.1"/>
    <property type="molecule type" value="Genomic_DNA"/>
</dbReference>
<organism evidence="1 2">
    <name type="scientific">Parapedobacter defluvii</name>
    <dbReference type="NCBI Taxonomy" id="2045106"/>
    <lineage>
        <taxon>Bacteria</taxon>
        <taxon>Pseudomonadati</taxon>
        <taxon>Bacteroidota</taxon>
        <taxon>Sphingobacteriia</taxon>
        <taxon>Sphingobacteriales</taxon>
        <taxon>Sphingobacteriaceae</taxon>
        <taxon>Parapedobacter</taxon>
    </lineage>
</organism>
<keyword evidence="2" id="KW-1185">Reference proteome</keyword>
<comment type="caution">
    <text evidence="1">The sequence shown here is derived from an EMBL/GenBank/DDBJ whole genome shotgun (WGS) entry which is preliminary data.</text>
</comment>
<evidence type="ECO:0008006" key="3">
    <source>
        <dbReference type="Google" id="ProtNLM"/>
    </source>
</evidence>
<gene>
    <name evidence="1" type="ORF">GCM10011386_43480</name>
</gene>
<accession>A0ABQ1MTC8</accession>
<dbReference type="InterPro" id="IPR027417">
    <property type="entry name" value="P-loop_NTPase"/>
</dbReference>
<evidence type="ECO:0000313" key="1">
    <source>
        <dbReference type="EMBL" id="GGC46526.1"/>
    </source>
</evidence>
<dbReference type="SUPFAM" id="SSF52540">
    <property type="entry name" value="P-loop containing nucleoside triphosphate hydrolases"/>
    <property type="match status" value="1"/>
</dbReference>
<protein>
    <recommendedName>
        <fullName evidence="3">DNA helicase</fullName>
    </recommendedName>
</protein>
<dbReference type="RefSeq" id="WP_229717715.1">
    <property type="nucleotide sequence ID" value="NZ_BMIK01000025.1"/>
</dbReference>
<dbReference type="Gene3D" id="3.40.50.300">
    <property type="entry name" value="P-loop containing nucleotide triphosphate hydrolases"/>
    <property type="match status" value="1"/>
</dbReference>
<sequence>MSIEIIPINGKSDFFDYQIFEESLKNTIGKNCSEAKIFLFNNFPVSVSVETNIDLILIIAIAPKDKNYYKPKRTKDRAIYFHNQIIPIKFVTKFQDDTISIDDNNQVVANEEYIDYSSEINSMRFSLISYLSNKCGYKKDDLYVQPLIFIQGKGDFVLNSYLVSETFDFNSIHKYFSQNSSDIFIAYKDWKNEFGYQNLPFDIERITNQASKDSEIGYLTKKKVERIGKQLSSSKVIFEELNKNLVIINGKAGTGKSSELLLLTMKCISNGQNTLYLTYNKLLIFDIAKTVKSYVNAKLNNNSDVKPGEGSVLTLHAFFYRLSKSLGVLHVLNADRIEKLLEVLKTRMHEIYYNIVSPEFSKQKIDLNSIKSIIQNHKTFDVGTKEVGIDFINFLQKRNISNSAELKKATIDFFNHKKQILGNIEANEVFLADYYGVLENTLLQIENPQQFYEKYNIEDKHELLDVAIGLSKKYEGEKDGKKTITEKGFIEFKNRRVGGHRRKRTLFIDEAQDCHRLEKEILISIYGSNNIVVANGGKEQLIRHVELCNWEVSKAKKLSIKKHATRNKSYRVKKTVVDFCNYVASKFQIDLNLEPIESEDEGELLFDFRQNHSEQEINEIFNHLNLKGEINGCTPYERLLVLLESNSQRENLSGQNEPQIETAIINEYGNIEDAPRLKRGTWKHIESLEKNDFMFWDGTVEDKSQLIVPSPNESRVIYYESCRGLEAWSVACFALDKFFSQKREDPDAEKYLIEDLFLNQNNEQRKSMYAATWALMALTRVIDTMYIQINDRNSEFGKIVVEYLNQKNKNVREIGKNASS</sequence>
<name>A0ABQ1MTC8_9SPHI</name>
<reference evidence="2" key="1">
    <citation type="journal article" date="2019" name="Int. J. Syst. Evol. Microbiol.">
        <title>The Global Catalogue of Microorganisms (GCM) 10K type strain sequencing project: providing services to taxonomists for standard genome sequencing and annotation.</title>
        <authorList>
            <consortium name="The Broad Institute Genomics Platform"/>
            <consortium name="The Broad Institute Genome Sequencing Center for Infectious Disease"/>
            <person name="Wu L."/>
            <person name="Ma J."/>
        </authorList>
    </citation>
    <scope>NUCLEOTIDE SEQUENCE [LARGE SCALE GENOMIC DNA]</scope>
    <source>
        <strain evidence="2">CGMCC 1.15342</strain>
    </source>
</reference>
<dbReference type="Proteomes" id="UP000597338">
    <property type="component" value="Unassembled WGS sequence"/>
</dbReference>
<evidence type="ECO:0000313" key="2">
    <source>
        <dbReference type="Proteomes" id="UP000597338"/>
    </source>
</evidence>
<proteinExistence type="predicted"/>